<reference evidence="11" key="1">
    <citation type="submission" date="2013-04" db="EMBL/GenBank/DDBJ databases">
        <authorList>
            <person name="Harkins D.M."/>
            <person name="Durkin A.S."/>
            <person name="Selengut J.D."/>
            <person name="Sanka R."/>
            <person name="DePew J."/>
            <person name="Purushe J."/>
            <person name="Ahmed A."/>
            <person name="van der Linden H."/>
            <person name="Goris M.G.A."/>
            <person name="Hartskeerl R.A."/>
            <person name="Vinetz J.M."/>
            <person name="Sutton G.G."/>
            <person name="Nelson W.C."/>
            <person name="Fouts D.E."/>
        </authorList>
    </citation>
    <scope>NUCLEOTIDE SEQUENCE [LARGE SCALE GENOMIC DNA]</scope>
    <source>
        <strain evidence="11">BUT 6</strain>
    </source>
</reference>
<dbReference type="GO" id="GO:0042121">
    <property type="term" value="P:alginic acid biosynthetic process"/>
    <property type="evidence" value="ECO:0007669"/>
    <property type="project" value="InterPro"/>
</dbReference>
<evidence type="ECO:0000256" key="6">
    <source>
        <dbReference type="ARBA" id="ARBA00022989"/>
    </source>
</evidence>
<comment type="subcellular location">
    <subcellularLocation>
        <location evidence="1">Cell membrane</location>
        <topology evidence="1">Multi-pass membrane protein</topology>
    </subcellularLocation>
</comment>
<dbReference type="PIRSF" id="PIRSF500217">
    <property type="entry name" value="AlgI"/>
    <property type="match status" value="1"/>
</dbReference>
<dbReference type="PANTHER" id="PTHR13285">
    <property type="entry name" value="ACYLTRANSFERASE"/>
    <property type="match status" value="1"/>
</dbReference>
<comment type="similarity">
    <text evidence="2 9">Belongs to the membrane-bound acyltransferase family.</text>
</comment>
<feature type="transmembrane region" description="Helical" evidence="10">
    <location>
        <begin position="6"/>
        <end position="22"/>
    </location>
</feature>
<dbReference type="EMBL" id="AKWZ02000011">
    <property type="protein sequence ID" value="EPG72570.1"/>
    <property type="molecule type" value="Genomic_DNA"/>
</dbReference>
<accession>S3V857</accession>
<gene>
    <name evidence="11" type="ORF">LEP1GSC058_1095</name>
</gene>
<feature type="transmembrane region" description="Helical" evidence="10">
    <location>
        <begin position="312"/>
        <end position="329"/>
    </location>
</feature>
<dbReference type="GO" id="GO:0005886">
    <property type="term" value="C:plasma membrane"/>
    <property type="evidence" value="ECO:0007669"/>
    <property type="project" value="UniProtKB-SubCell"/>
</dbReference>
<keyword evidence="5 10" id="KW-0812">Transmembrane</keyword>
<dbReference type="RefSeq" id="WP_016551139.1">
    <property type="nucleotide sequence ID" value="NZ_AKWZ02000011.1"/>
</dbReference>
<protein>
    <submittedName>
        <fullName evidence="11">Alginate O-acetyltransferase AlgI</fullName>
    </submittedName>
</protein>
<proteinExistence type="inferred from homology"/>
<feature type="transmembrane region" description="Helical" evidence="10">
    <location>
        <begin position="368"/>
        <end position="388"/>
    </location>
</feature>
<evidence type="ECO:0000256" key="2">
    <source>
        <dbReference type="ARBA" id="ARBA00010323"/>
    </source>
</evidence>
<dbReference type="GO" id="GO:0016746">
    <property type="term" value="F:acyltransferase activity"/>
    <property type="evidence" value="ECO:0007669"/>
    <property type="project" value="UniProtKB-KW"/>
</dbReference>
<dbReference type="AlphaFoldDB" id="S3V857"/>
<dbReference type="STRING" id="1193011.LEP1GSC058_1095"/>
<evidence type="ECO:0000256" key="8">
    <source>
        <dbReference type="ARBA" id="ARBA00023315"/>
    </source>
</evidence>
<keyword evidence="8 9" id="KW-0012">Acyltransferase</keyword>
<organism evidence="11 12">
    <name type="scientific">Leptospira fainei serovar Hurstbridge str. BUT 6</name>
    <dbReference type="NCBI Taxonomy" id="1193011"/>
    <lineage>
        <taxon>Bacteria</taxon>
        <taxon>Pseudomonadati</taxon>
        <taxon>Spirochaetota</taxon>
        <taxon>Spirochaetia</taxon>
        <taxon>Leptospirales</taxon>
        <taxon>Leptospiraceae</taxon>
        <taxon>Leptospira</taxon>
    </lineage>
</organism>
<feature type="transmembrane region" description="Helical" evidence="10">
    <location>
        <begin position="82"/>
        <end position="102"/>
    </location>
</feature>
<keyword evidence="6 10" id="KW-1133">Transmembrane helix</keyword>
<keyword evidence="12" id="KW-1185">Reference proteome</keyword>
<feature type="transmembrane region" description="Helical" evidence="10">
    <location>
        <begin position="114"/>
        <end position="136"/>
    </location>
</feature>
<evidence type="ECO:0000256" key="7">
    <source>
        <dbReference type="ARBA" id="ARBA00023136"/>
    </source>
</evidence>
<keyword evidence="4 9" id="KW-0808">Transferase</keyword>
<evidence type="ECO:0000256" key="10">
    <source>
        <dbReference type="SAM" id="Phobius"/>
    </source>
</evidence>
<sequence length="481" mass="54982">MNFTTPLYTLFFVFLFLLRWLLPRFRVFPNWIPFPFLLVGSYLFYFSWSPKFGSLILATTILDYSVGRAMGDSSSSRRRRILLLLSLIGNLSVLGFFKYFGFFVENGNALLSALGLHSAIPSLNIVLPVGISFYTFQSLSYTIDVYRKEIPPEQSFWNYALFLSFFPQLVAGPIVPAREFLPQLRQWVTWENLAFREGIVLILVGAWKKAVLADNIAVLPDALFQSPAVVSQFYAWIGVLAYALQIYFDFSGYTDIALGSALLLGFHLTENFRMPYLASSFSDFWRRWHISLSSWLKNYLYISLGGNRKGEFRTYLNLFITMLLGGLWHGASWNFVVWGGIHGTLLAIERGLGYFLRQKETAFEIPKILSFAYRIFVVLAIVLVWVFFRSPNWEKTEIVFAKLFFSSGGINPGDPALRLFFLCALLFAVATWIGQRDEVSGSFRRWVNGLPGWVFAILASSGFLFAVLLSAESQPFLYFVF</sequence>
<dbReference type="InterPro" id="IPR028362">
    <property type="entry name" value="AlgI"/>
</dbReference>
<dbReference type="OrthoDB" id="9805788at2"/>
<dbReference type="Pfam" id="PF03062">
    <property type="entry name" value="MBOAT"/>
    <property type="match status" value="1"/>
</dbReference>
<evidence type="ECO:0000256" key="5">
    <source>
        <dbReference type="ARBA" id="ARBA00022692"/>
    </source>
</evidence>
<dbReference type="InterPro" id="IPR051085">
    <property type="entry name" value="MB_O-acyltransferase"/>
</dbReference>
<evidence type="ECO:0000256" key="4">
    <source>
        <dbReference type="ARBA" id="ARBA00022679"/>
    </source>
</evidence>
<keyword evidence="7 9" id="KW-0472">Membrane</keyword>
<keyword evidence="3 9" id="KW-1003">Cell membrane</keyword>
<dbReference type="PANTHER" id="PTHR13285:SF23">
    <property type="entry name" value="TEICHOIC ACID D-ALANYLTRANSFERASE"/>
    <property type="match status" value="1"/>
</dbReference>
<dbReference type="PIRSF" id="PIRSF016636">
    <property type="entry name" value="AlgI_DltB"/>
    <property type="match status" value="1"/>
</dbReference>
<evidence type="ECO:0000313" key="11">
    <source>
        <dbReference type="EMBL" id="EPG72570.1"/>
    </source>
</evidence>
<dbReference type="InterPro" id="IPR004299">
    <property type="entry name" value="MBOAT_fam"/>
</dbReference>
<evidence type="ECO:0000256" key="1">
    <source>
        <dbReference type="ARBA" id="ARBA00004651"/>
    </source>
</evidence>
<dbReference type="InterPro" id="IPR024194">
    <property type="entry name" value="Ac/AlaTfrase_AlgI/DltB"/>
</dbReference>
<evidence type="ECO:0000313" key="12">
    <source>
        <dbReference type="Proteomes" id="UP000014540"/>
    </source>
</evidence>
<evidence type="ECO:0000256" key="9">
    <source>
        <dbReference type="PIRNR" id="PIRNR016636"/>
    </source>
</evidence>
<feature type="transmembrane region" description="Helical" evidence="10">
    <location>
        <begin position="233"/>
        <end position="250"/>
    </location>
</feature>
<comment type="caution">
    <text evidence="11">The sequence shown here is derived from an EMBL/GenBank/DDBJ whole genome shotgun (WGS) entry which is preliminary data.</text>
</comment>
<feature type="transmembrane region" description="Helical" evidence="10">
    <location>
        <begin position="416"/>
        <end position="434"/>
    </location>
</feature>
<feature type="transmembrane region" description="Helical" evidence="10">
    <location>
        <begin position="156"/>
        <end position="175"/>
    </location>
</feature>
<dbReference type="Proteomes" id="UP000014540">
    <property type="component" value="Unassembled WGS sequence"/>
</dbReference>
<evidence type="ECO:0000256" key="3">
    <source>
        <dbReference type="ARBA" id="ARBA00022475"/>
    </source>
</evidence>
<feature type="transmembrane region" description="Helical" evidence="10">
    <location>
        <begin position="446"/>
        <end position="471"/>
    </location>
</feature>
<name>S3V857_9LEPT</name>